<dbReference type="Gene3D" id="1.10.150.690">
    <property type="entry name" value="DUF2063"/>
    <property type="match status" value="1"/>
</dbReference>
<dbReference type="EMBL" id="LPWF01000028">
    <property type="protein sequence ID" value="ODR96655.1"/>
    <property type="molecule type" value="Genomic_DNA"/>
</dbReference>
<gene>
    <name evidence="2" type="ORF">AUC69_13660</name>
</gene>
<evidence type="ECO:0000259" key="1">
    <source>
        <dbReference type="Pfam" id="PF09836"/>
    </source>
</evidence>
<dbReference type="InterPro" id="IPR044922">
    <property type="entry name" value="DUF2063_N_sf"/>
</dbReference>
<protein>
    <recommendedName>
        <fullName evidence="1">Putative DNA-binding domain-containing protein</fullName>
    </recommendedName>
</protein>
<dbReference type="OrthoDB" id="4146344at2"/>
<dbReference type="AlphaFoldDB" id="A0A1E3VT28"/>
<evidence type="ECO:0000313" key="3">
    <source>
        <dbReference type="Proteomes" id="UP000094472"/>
    </source>
</evidence>
<dbReference type="RefSeq" id="WP_069442167.1">
    <property type="nucleotide sequence ID" value="NZ_LPWF01000028.1"/>
</dbReference>
<feature type="domain" description="Putative DNA-binding" evidence="1">
    <location>
        <begin position="7"/>
        <end position="98"/>
    </location>
</feature>
<dbReference type="STRING" id="1774969.AUC69_13660"/>
<name>A0A1E3VT28_9HYPH</name>
<dbReference type="InterPro" id="IPR018640">
    <property type="entry name" value="DUF2063"/>
</dbReference>
<dbReference type="Proteomes" id="UP000094472">
    <property type="component" value="Unassembled WGS sequence"/>
</dbReference>
<proteinExistence type="predicted"/>
<sequence length="256" mass="26803">MPGPSELEADFARAVLDAKADVPAPLVREAPGVPARRFGVYRNNVYASLIDALAARFPVTARLVGDAFFRAMARAYAETAPPNSPVLLRYGMGFADFIASFPPAGPVPYLADVARLEWAWHAAYHAADAAPLPLEALAEAVGDAASATLTLHPTLHVVRSVYPVITIWHLAAREGEDEPARIPADGEDALVVRPKLDVEVRRLPAGGAAFVLALKSGACLEQAAEQAAQEVAGFDLEANLAGLVVSGAIVGVGAEP</sequence>
<keyword evidence="3" id="KW-1185">Reference proteome</keyword>
<comment type="caution">
    <text evidence="2">The sequence shown here is derived from an EMBL/GenBank/DDBJ whole genome shotgun (WGS) entry which is preliminary data.</text>
</comment>
<accession>A0A1E3VT28</accession>
<reference evidence="2 3" key="1">
    <citation type="journal article" date="2016" name="Environ. Microbiol.">
        <title>New Methyloceanibacter diversity from North Sea sediments includes methanotroph containing solely the soluble methane monooxygenase.</title>
        <authorList>
            <person name="Vekeman B."/>
            <person name="Kerckhof F.M."/>
            <person name="Cremers G."/>
            <person name="de Vos P."/>
            <person name="Vandamme P."/>
            <person name="Boon N."/>
            <person name="Op den Camp H.J."/>
            <person name="Heylen K."/>
        </authorList>
    </citation>
    <scope>NUCLEOTIDE SEQUENCE [LARGE SCALE GENOMIC DNA]</scope>
    <source>
        <strain evidence="2 3">R-67175</strain>
    </source>
</reference>
<organism evidence="2 3">
    <name type="scientific">Methyloceanibacter superfactus</name>
    <dbReference type="NCBI Taxonomy" id="1774969"/>
    <lineage>
        <taxon>Bacteria</taxon>
        <taxon>Pseudomonadati</taxon>
        <taxon>Pseudomonadota</taxon>
        <taxon>Alphaproteobacteria</taxon>
        <taxon>Hyphomicrobiales</taxon>
        <taxon>Hyphomicrobiaceae</taxon>
        <taxon>Methyloceanibacter</taxon>
    </lineage>
</organism>
<dbReference type="Pfam" id="PF09836">
    <property type="entry name" value="DUF2063"/>
    <property type="match status" value="1"/>
</dbReference>
<evidence type="ECO:0000313" key="2">
    <source>
        <dbReference type="EMBL" id="ODR96655.1"/>
    </source>
</evidence>